<evidence type="ECO:0000313" key="3">
    <source>
        <dbReference type="Proteomes" id="UP000281415"/>
    </source>
</evidence>
<dbReference type="NCBIfam" id="TIGR02126">
    <property type="entry name" value="phgtail_TP901_1"/>
    <property type="match status" value="1"/>
</dbReference>
<reference evidence="3" key="1">
    <citation type="submission" date="2018-08" db="EMBL/GenBank/DDBJ databases">
        <authorList>
            <person name="Showalter R."/>
            <person name="Adat I."/>
            <person name="Raab R."/>
            <person name="Temple L."/>
        </authorList>
    </citation>
    <scope>NUCLEOTIDE SEQUENCE [LARGE SCALE GENOMIC DNA]</scope>
</reference>
<dbReference type="EMBL" id="MH752385">
    <property type="protein sequence ID" value="AYD80963.1"/>
    <property type="molecule type" value="Genomic_DNA"/>
</dbReference>
<evidence type="ECO:0000313" key="2">
    <source>
        <dbReference type="EMBL" id="AYD80963.1"/>
    </source>
</evidence>
<organism evidence="2 3">
    <name type="scientific">Bacillus phage Ray17</name>
    <dbReference type="NCBI Taxonomy" id="2315627"/>
    <lineage>
        <taxon>Viruses</taxon>
        <taxon>Duplodnaviria</taxon>
        <taxon>Heunggongvirae</taxon>
        <taxon>Uroviricota</taxon>
        <taxon>Caudoviricetes</taxon>
        <taxon>Trautnerviridae</taxon>
        <taxon>Polsinellivirinae</taxon>
        <taxon>Splendidredvirus</taxon>
        <taxon>Splendidredvirus ray17</taxon>
    </lineage>
</organism>
<feature type="compositionally biased region" description="Polar residues" evidence="1">
    <location>
        <begin position="171"/>
        <end position="182"/>
    </location>
</feature>
<evidence type="ECO:0000256" key="1">
    <source>
        <dbReference type="SAM" id="MobiDB-lite"/>
    </source>
</evidence>
<feature type="region of interest" description="Disordered" evidence="1">
    <location>
        <begin position="159"/>
        <end position="182"/>
    </location>
</feature>
<dbReference type="Proteomes" id="UP000281415">
    <property type="component" value="Segment"/>
</dbReference>
<name>A0A386K762_9CAUD</name>
<protein>
    <submittedName>
        <fullName evidence="2">Portal protein</fullName>
    </submittedName>
</protein>
<accession>A0A386K762</accession>
<proteinExistence type="predicted"/>
<gene>
    <name evidence="2" type="ORF">Ray17_62</name>
</gene>
<keyword evidence="3" id="KW-1185">Reference proteome</keyword>
<dbReference type="Pfam" id="PF06199">
    <property type="entry name" value="Phage_tail_2"/>
    <property type="match status" value="1"/>
</dbReference>
<dbReference type="InterPro" id="IPR011855">
    <property type="entry name" value="Phgtail_TP901_1"/>
</dbReference>
<sequence length="182" mass="19985">MAEKALDKPIQGKDILYLIQSVDAELGASPLFPAFQTDGSFSWENDLFDEQTKNGRVLGYGGDSESIEFTYYGKQGDEGQETIETVIEKKQQLKVWRVNRNKNAEGKFDARFAYVLIESREYNDGADGSVEISISTQVLGLSKKGVIDSLPDEILNAANGGYEFQAPGETTGESPGEKQTTP</sequence>